<gene>
    <name evidence="1" type="ORF">MMAN_04260</name>
</gene>
<dbReference type="EMBL" id="AP022590">
    <property type="protein sequence ID" value="BBY36292.1"/>
    <property type="molecule type" value="Genomic_DNA"/>
</dbReference>
<evidence type="ECO:0000313" key="1">
    <source>
        <dbReference type="EMBL" id="BBY36292.1"/>
    </source>
</evidence>
<accession>A0ABM7JLY9</accession>
<dbReference type="Proteomes" id="UP000465812">
    <property type="component" value="Chromosome"/>
</dbReference>
<proteinExistence type="predicted"/>
<keyword evidence="2" id="KW-1185">Reference proteome</keyword>
<organism evidence="1 2">
    <name type="scientific">Mycobacterium mantenii</name>
    <dbReference type="NCBI Taxonomy" id="560555"/>
    <lineage>
        <taxon>Bacteria</taxon>
        <taxon>Bacillati</taxon>
        <taxon>Actinomycetota</taxon>
        <taxon>Actinomycetes</taxon>
        <taxon>Mycobacteriales</taxon>
        <taxon>Mycobacteriaceae</taxon>
        <taxon>Mycobacterium</taxon>
        <taxon>Mycobacterium avium complex (MAC)</taxon>
    </lineage>
</organism>
<protein>
    <submittedName>
        <fullName evidence="1">Uncharacterized protein</fullName>
    </submittedName>
</protein>
<evidence type="ECO:0000313" key="2">
    <source>
        <dbReference type="Proteomes" id="UP000465812"/>
    </source>
</evidence>
<reference evidence="1 2" key="1">
    <citation type="journal article" date="2019" name="Emerg. Microbes Infect.">
        <title>Comprehensive subspecies identification of 175 nontuberculous mycobacteria species based on 7547 genomic profiles.</title>
        <authorList>
            <person name="Matsumoto Y."/>
            <person name="Kinjo T."/>
            <person name="Motooka D."/>
            <person name="Nabeya D."/>
            <person name="Jung N."/>
            <person name="Uechi K."/>
            <person name="Horii T."/>
            <person name="Iida T."/>
            <person name="Fujita J."/>
            <person name="Nakamura S."/>
        </authorList>
    </citation>
    <scope>NUCLEOTIDE SEQUENCE [LARGE SCALE GENOMIC DNA]</scope>
    <source>
        <strain evidence="1 2">JCM 18113</strain>
    </source>
</reference>
<name>A0ABM7JLY9_MYCNT</name>
<sequence>MRQACVVGGDEDNIRVYYVMTLSTPSSGLTPESRATSIVSFDPFSPGAPPQNVPWPADVNIERAQYLMPTYYGFMAVGDPVVGFDGKSLQPSFRSNNHWGAANFAGFYTYGAGGQPDEVFHSAKDGSVVGENNGTGMGSGLVRYPDGFIAIVGHTWPYQYGYFDFRDNQLKTPAPSGGVMWGHVLTSYGDDFIEVRDVTQNKLLFERHGDEVRGLHIKHLYFAGKYLYIDNDSDKPVIDITTSQKVSSGWNVRPVDLIDKNWMMIIKGHVTNDYSSCFGIDSDDYLSYGCYEDGTLVYAPNGEYSGPWF</sequence>